<organism evidence="1 2">
    <name type="scientific">Parascaris equorum</name>
    <name type="common">Equine roundworm</name>
    <dbReference type="NCBI Taxonomy" id="6256"/>
    <lineage>
        <taxon>Eukaryota</taxon>
        <taxon>Metazoa</taxon>
        <taxon>Ecdysozoa</taxon>
        <taxon>Nematoda</taxon>
        <taxon>Chromadorea</taxon>
        <taxon>Rhabditida</taxon>
        <taxon>Spirurina</taxon>
        <taxon>Ascaridomorpha</taxon>
        <taxon>Ascaridoidea</taxon>
        <taxon>Ascarididae</taxon>
        <taxon>Parascaris</taxon>
    </lineage>
</organism>
<keyword evidence="1" id="KW-1185">Reference proteome</keyword>
<accession>A0A914RSM7</accession>
<name>A0A914RSM7_PAREQ</name>
<dbReference type="WBParaSite" id="PEQ_0000783801-mRNA-1">
    <property type="protein sequence ID" value="PEQ_0000783801-mRNA-1"/>
    <property type="gene ID" value="PEQ_0000783801"/>
</dbReference>
<evidence type="ECO:0000313" key="1">
    <source>
        <dbReference type="Proteomes" id="UP000887564"/>
    </source>
</evidence>
<protein>
    <submittedName>
        <fullName evidence="2">Uncharacterized protein</fullName>
    </submittedName>
</protein>
<sequence length="107" mass="12340">MRQTTAMTKAMKLDGTELNRWMREYNVGVTRNLTVRNAILFAYARAFTNQCRQRGMEMADPMVVDYVRGAREQEVDVRMQKAKQMGATFVHFITSDMLKLHGNGFVS</sequence>
<evidence type="ECO:0000313" key="2">
    <source>
        <dbReference type="WBParaSite" id="PEQ_0000783801-mRNA-1"/>
    </source>
</evidence>
<proteinExistence type="predicted"/>
<dbReference type="AlphaFoldDB" id="A0A914RSM7"/>
<dbReference type="Proteomes" id="UP000887564">
    <property type="component" value="Unplaced"/>
</dbReference>
<reference evidence="2" key="1">
    <citation type="submission" date="2022-11" db="UniProtKB">
        <authorList>
            <consortium name="WormBaseParasite"/>
        </authorList>
    </citation>
    <scope>IDENTIFICATION</scope>
</reference>